<dbReference type="EMBL" id="JARKIB010000011">
    <property type="protein sequence ID" value="KAJ7774821.1"/>
    <property type="molecule type" value="Genomic_DNA"/>
</dbReference>
<dbReference type="PANTHER" id="PTHR12320:SF1">
    <property type="entry name" value="PROTEIN PHOSPHATASE PTC7 HOMOLOG"/>
    <property type="match status" value="1"/>
</dbReference>
<evidence type="ECO:0000313" key="2">
    <source>
        <dbReference type="EMBL" id="KAJ7774821.1"/>
    </source>
</evidence>
<dbReference type="SUPFAM" id="SSF81606">
    <property type="entry name" value="PP2C-like"/>
    <property type="match status" value="1"/>
</dbReference>
<keyword evidence="1" id="KW-0479">Metal-binding</keyword>
<accession>A0AAD7JYU3</accession>
<proteinExistence type="inferred from homology"/>
<dbReference type="Proteomes" id="UP001215598">
    <property type="component" value="Unassembled WGS sequence"/>
</dbReference>
<gene>
    <name evidence="2" type="ORF">B0H16DRAFT_1303069</name>
</gene>
<dbReference type="GO" id="GO:0004722">
    <property type="term" value="F:protein serine/threonine phosphatase activity"/>
    <property type="evidence" value="ECO:0007669"/>
    <property type="project" value="UniProtKB-EC"/>
</dbReference>
<evidence type="ECO:0000256" key="1">
    <source>
        <dbReference type="RuleBase" id="RU366020"/>
    </source>
</evidence>
<comment type="caution">
    <text evidence="2">The sequence shown here is derived from an EMBL/GenBank/DDBJ whole genome shotgun (WGS) entry which is preliminary data.</text>
</comment>
<dbReference type="EC" id="3.1.3.16" evidence="1"/>
<dbReference type="GO" id="GO:0046872">
    <property type="term" value="F:metal ion binding"/>
    <property type="evidence" value="ECO:0007669"/>
    <property type="project" value="UniProtKB-UniRule"/>
</dbReference>
<comment type="cofactor">
    <cofactor evidence="1">
        <name>Mg(2+)</name>
        <dbReference type="ChEBI" id="CHEBI:18420"/>
    </cofactor>
</comment>
<dbReference type="Gene3D" id="3.60.40.10">
    <property type="entry name" value="PPM-type phosphatase domain"/>
    <property type="match status" value="1"/>
</dbReference>
<evidence type="ECO:0000313" key="3">
    <source>
        <dbReference type="Proteomes" id="UP001215598"/>
    </source>
</evidence>
<comment type="cofactor">
    <cofactor evidence="1">
        <name>Mn(2+)</name>
        <dbReference type="ChEBI" id="CHEBI:29035"/>
    </cofactor>
</comment>
<reference evidence="2" key="1">
    <citation type="submission" date="2023-03" db="EMBL/GenBank/DDBJ databases">
        <title>Massive genome expansion in bonnet fungi (Mycena s.s.) driven by repeated elements and novel gene families across ecological guilds.</title>
        <authorList>
            <consortium name="Lawrence Berkeley National Laboratory"/>
            <person name="Harder C.B."/>
            <person name="Miyauchi S."/>
            <person name="Viragh M."/>
            <person name="Kuo A."/>
            <person name="Thoen E."/>
            <person name="Andreopoulos B."/>
            <person name="Lu D."/>
            <person name="Skrede I."/>
            <person name="Drula E."/>
            <person name="Henrissat B."/>
            <person name="Morin E."/>
            <person name="Kohler A."/>
            <person name="Barry K."/>
            <person name="LaButti K."/>
            <person name="Morin E."/>
            <person name="Salamov A."/>
            <person name="Lipzen A."/>
            <person name="Mereny Z."/>
            <person name="Hegedus B."/>
            <person name="Baldrian P."/>
            <person name="Stursova M."/>
            <person name="Weitz H."/>
            <person name="Taylor A."/>
            <person name="Grigoriev I.V."/>
            <person name="Nagy L.G."/>
            <person name="Martin F."/>
            <person name="Kauserud H."/>
        </authorList>
    </citation>
    <scope>NUCLEOTIDE SEQUENCE</scope>
    <source>
        <strain evidence="2">CBHHK182m</strain>
    </source>
</reference>
<keyword evidence="1" id="KW-0904">Protein phosphatase</keyword>
<organism evidence="2 3">
    <name type="scientific">Mycena metata</name>
    <dbReference type="NCBI Taxonomy" id="1033252"/>
    <lineage>
        <taxon>Eukaryota</taxon>
        <taxon>Fungi</taxon>
        <taxon>Dikarya</taxon>
        <taxon>Basidiomycota</taxon>
        <taxon>Agaricomycotina</taxon>
        <taxon>Agaricomycetes</taxon>
        <taxon>Agaricomycetidae</taxon>
        <taxon>Agaricales</taxon>
        <taxon>Marasmiineae</taxon>
        <taxon>Mycenaceae</taxon>
        <taxon>Mycena</taxon>
    </lineage>
</organism>
<sequence length="404" mass="44401">MLRLRRGCRALNFKLSASTSRRHSSTQQPYIFYTAVDWEGKPVWDDVPKPKSSFPANSPICAWRDKSLARLSSRSQPHRAGEDFFLCSKVSCASCFEIFVLANACFLDATQFGVADGVGGWIESGIDSSMFSQALMYYAHQLFQNGWAGEPGNDPTVETASTVTFEGMEMAPSNVMALAHDAVLADTTVEAGSSTACFITLNASSGILQSANLGDSGFCIVRSSTVFYSSPPQTHYFNCPRQLAKLKRIRGRGRLSDSISDFATSAQAYSTRLRGKYPLTDGVTDNIYEAEILKLCTLVMNSPEPEAKKAEMLAKSLVYNSRVCMFNHRVSPFELEARLHRKLYQGGVSSLHSSSIPGADNIIQKIDESVYAPFFLAFSLKFVQRNCGGRASPRSSLIISTYSM</sequence>
<keyword evidence="3" id="KW-1185">Reference proteome</keyword>
<protein>
    <recommendedName>
        <fullName evidence="1">Protein phosphatase</fullName>
        <ecNumber evidence="1">3.1.3.16</ecNumber>
    </recommendedName>
</protein>
<dbReference type="AlphaFoldDB" id="A0AAD7JYU3"/>
<dbReference type="PANTHER" id="PTHR12320">
    <property type="entry name" value="PROTEIN PHOSPHATASE 2C"/>
    <property type="match status" value="1"/>
</dbReference>
<comment type="catalytic activity">
    <reaction evidence="1">
        <text>O-phospho-L-seryl-[protein] + H2O = L-seryl-[protein] + phosphate</text>
        <dbReference type="Rhea" id="RHEA:20629"/>
        <dbReference type="Rhea" id="RHEA-COMP:9863"/>
        <dbReference type="Rhea" id="RHEA-COMP:11604"/>
        <dbReference type="ChEBI" id="CHEBI:15377"/>
        <dbReference type="ChEBI" id="CHEBI:29999"/>
        <dbReference type="ChEBI" id="CHEBI:43474"/>
        <dbReference type="ChEBI" id="CHEBI:83421"/>
        <dbReference type="EC" id="3.1.3.16"/>
    </reaction>
</comment>
<name>A0AAD7JYU3_9AGAR</name>
<keyword evidence="1" id="KW-0378">Hydrolase</keyword>
<comment type="catalytic activity">
    <reaction evidence="1">
        <text>O-phospho-L-threonyl-[protein] + H2O = L-threonyl-[protein] + phosphate</text>
        <dbReference type="Rhea" id="RHEA:47004"/>
        <dbReference type="Rhea" id="RHEA-COMP:11060"/>
        <dbReference type="Rhea" id="RHEA-COMP:11605"/>
        <dbReference type="ChEBI" id="CHEBI:15377"/>
        <dbReference type="ChEBI" id="CHEBI:30013"/>
        <dbReference type="ChEBI" id="CHEBI:43474"/>
        <dbReference type="ChEBI" id="CHEBI:61977"/>
        <dbReference type="EC" id="3.1.3.16"/>
    </reaction>
</comment>
<dbReference type="InterPro" id="IPR039123">
    <property type="entry name" value="PPTC7"/>
</dbReference>
<dbReference type="InterPro" id="IPR036457">
    <property type="entry name" value="PPM-type-like_dom_sf"/>
</dbReference>
<keyword evidence="1" id="KW-0464">Manganese</keyword>
<comment type="similarity">
    <text evidence="1">Belongs to the PP2C family.</text>
</comment>
<keyword evidence="1" id="KW-0460">Magnesium</keyword>